<dbReference type="InterPro" id="IPR002736">
    <property type="entry name" value="CitG"/>
</dbReference>
<organism evidence="6 7">
    <name type="scientific">Streptomyces xanthii</name>
    <dbReference type="NCBI Taxonomy" id="2768069"/>
    <lineage>
        <taxon>Bacteria</taxon>
        <taxon>Bacillati</taxon>
        <taxon>Actinomycetota</taxon>
        <taxon>Actinomycetes</taxon>
        <taxon>Kitasatosporales</taxon>
        <taxon>Streptomycetaceae</taxon>
        <taxon>Streptomyces</taxon>
    </lineage>
</organism>
<keyword evidence="4" id="KW-0547">Nucleotide-binding</keyword>
<evidence type="ECO:0000313" key="6">
    <source>
        <dbReference type="EMBL" id="QNS08061.1"/>
    </source>
</evidence>
<name>A0A7H1BH56_9ACTN</name>
<evidence type="ECO:0000256" key="3">
    <source>
        <dbReference type="ARBA" id="ARBA00022679"/>
    </source>
</evidence>
<keyword evidence="7" id="KW-1185">Reference proteome</keyword>
<proteinExistence type="predicted"/>
<dbReference type="Gene3D" id="1.10.4200.10">
    <property type="entry name" value="Triphosphoribosyl-dephospho-CoA protein"/>
    <property type="match status" value="1"/>
</dbReference>
<keyword evidence="3" id="KW-0808">Transferase</keyword>
<evidence type="ECO:0000313" key="7">
    <source>
        <dbReference type="Proteomes" id="UP000516428"/>
    </source>
</evidence>
<accession>A0A7H1BH56</accession>
<dbReference type="KEGG" id="sxn:IAG42_33595"/>
<evidence type="ECO:0000256" key="2">
    <source>
        <dbReference type="ARBA" id="ARBA00012074"/>
    </source>
</evidence>
<dbReference type="PANTHER" id="PTHR30201:SF2">
    <property type="entry name" value="2-(5''-TRIPHOSPHORIBOSYL)-3'-DEPHOSPHOCOENZYME-A SYNTHASE"/>
    <property type="match status" value="1"/>
</dbReference>
<keyword evidence="5" id="KW-0067">ATP-binding</keyword>
<evidence type="ECO:0000256" key="1">
    <source>
        <dbReference type="ARBA" id="ARBA00001210"/>
    </source>
</evidence>
<comment type="catalytic activity">
    <reaction evidence="1">
        <text>3'-dephospho-CoA + ATP = 2'-(5''-triphospho-alpha-D-ribosyl)-3'-dephospho-CoA + adenine</text>
        <dbReference type="Rhea" id="RHEA:15117"/>
        <dbReference type="ChEBI" id="CHEBI:16708"/>
        <dbReference type="ChEBI" id="CHEBI:30616"/>
        <dbReference type="ChEBI" id="CHEBI:57328"/>
        <dbReference type="ChEBI" id="CHEBI:61378"/>
        <dbReference type="EC" id="2.4.2.52"/>
    </reaction>
</comment>
<dbReference type="GO" id="GO:0005524">
    <property type="term" value="F:ATP binding"/>
    <property type="evidence" value="ECO:0007669"/>
    <property type="project" value="UniProtKB-KW"/>
</dbReference>
<protein>
    <recommendedName>
        <fullName evidence="2">triphosphoribosyl-dephospho-CoA synthase</fullName>
        <ecNumber evidence="2">2.4.2.52</ecNumber>
    </recommendedName>
</protein>
<reference evidence="6 7" key="1">
    <citation type="submission" date="2020-09" db="EMBL/GenBank/DDBJ databases">
        <title>A novel species.</title>
        <authorList>
            <person name="Gao J."/>
        </authorList>
    </citation>
    <scope>NUCLEOTIDE SEQUENCE [LARGE SCALE GENOMIC DNA]</scope>
    <source>
        <strain evidence="6 7">CRXT-Y-14</strain>
    </source>
</reference>
<sequence length="272" mass="28050">MLDTPSPRTTGLPFGARADDVADLAVAAFTREVFLTPKPGLPDCRTARLPANSVFSSLIDAGVGLHGAFHAAAGAGPDLDRLAAACRLAQERVPYVASLNGLDVAARLLCLLSAAYAQGATSPGQACRIALGLDELIEPSGHFHDSYRAMSGTDKQVAVGVVEDALTSIRAARARGVPEETAQLDALLALIAAVDDGRVVREKGPLALRMIQQDATAALAAGGAGSAEGARLLDTLDEEMTRYGICPASSGALLTALLFLDSVGEREEPVAH</sequence>
<dbReference type="GO" id="GO:0046917">
    <property type="term" value="F:triphosphoribosyl-dephospho-CoA synthase activity"/>
    <property type="evidence" value="ECO:0007669"/>
    <property type="project" value="UniProtKB-EC"/>
</dbReference>
<dbReference type="RefSeq" id="WP_188340722.1">
    <property type="nucleotide sequence ID" value="NZ_CP061281.1"/>
</dbReference>
<dbReference type="GO" id="GO:0051191">
    <property type="term" value="P:prosthetic group biosynthetic process"/>
    <property type="evidence" value="ECO:0007669"/>
    <property type="project" value="TreeGrafter"/>
</dbReference>
<gene>
    <name evidence="6" type="ORF">IAG42_33595</name>
</gene>
<dbReference type="AlphaFoldDB" id="A0A7H1BH56"/>
<dbReference type="EMBL" id="CP061281">
    <property type="protein sequence ID" value="QNS08061.1"/>
    <property type="molecule type" value="Genomic_DNA"/>
</dbReference>
<dbReference type="EC" id="2.4.2.52" evidence="2"/>
<dbReference type="Proteomes" id="UP000516428">
    <property type="component" value="Chromosome"/>
</dbReference>
<evidence type="ECO:0000256" key="4">
    <source>
        <dbReference type="ARBA" id="ARBA00022741"/>
    </source>
</evidence>
<evidence type="ECO:0000256" key="5">
    <source>
        <dbReference type="ARBA" id="ARBA00022840"/>
    </source>
</evidence>
<dbReference type="PANTHER" id="PTHR30201">
    <property type="entry name" value="TRIPHOSPHORIBOSYL-DEPHOSPHO-COA SYNTHASE"/>
    <property type="match status" value="1"/>
</dbReference>
<dbReference type="Pfam" id="PF01874">
    <property type="entry name" value="CitG"/>
    <property type="match status" value="1"/>
</dbReference>